<evidence type="ECO:0000313" key="2">
    <source>
        <dbReference type="Proteomes" id="UP000287533"/>
    </source>
</evidence>
<reference evidence="1 2" key="1">
    <citation type="submission" date="2018-09" db="EMBL/GenBank/DDBJ databases">
        <title>Characterization of the phylogenetic diversity of five novel species belonging to the genus Bifidobacterium.</title>
        <authorList>
            <person name="Lugli G.A."/>
            <person name="Duranti S."/>
            <person name="Milani C."/>
        </authorList>
    </citation>
    <scope>NUCLEOTIDE SEQUENCE [LARGE SCALE GENOMIC DNA]</scope>
    <source>
        <strain evidence="1 2">2034B</strain>
    </source>
</reference>
<dbReference type="Proteomes" id="UP000287533">
    <property type="component" value="Unassembled WGS sequence"/>
</dbReference>
<accession>A0A430FJG6</accession>
<organism evidence="1 2">
    <name type="scientific">Bifidobacterium goeldii</name>
    <dbReference type="NCBI Taxonomy" id="2306975"/>
    <lineage>
        <taxon>Bacteria</taxon>
        <taxon>Bacillati</taxon>
        <taxon>Actinomycetota</taxon>
        <taxon>Actinomycetes</taxon>
        <taxon>Bifidobacteriales</taxon>
        <taxon>Bifidobacteriaceae</taxon>
        <taxon>Bifidobacterium</taxon>
    </lineage>
</organism>
<sequence length="47" mass="5252">MLHNCMVCNMVKTYSSTRRAVGGTVGNTPFHVQAHSRMGNPIAVYWQ</sequence>
<proteinExistence type="predicted"/>
<keyword evidence="2" id="KW-1185">Reference proteome</keyword>
<comment type="caution">
    <text evidence="1">The sequence shown here is derived from an EMBL/GenBank/DDBJ whole genome shotgun (WGS) entry which is preliminary data.</text>
</comment>
<dbReference type="AlphaFoldDB" id="A0A430FJG6"/>
<protein>
    <submittedName>
        <fullName evidence="1">Uncharacterized protein</fullName>
    </submittedName>
</protein>
<evidence type="ECO:0000313" key="1">
    <source>
        <dbReference type="EMBL" id="RSX52901.1"/>
    </source>
</evidence>
<dbReference type="EMBL" id="QXGL01000004">
    <property type="protein sequence ID" value="RSX52901.1"/>
    <property type="molecule type" value="Genomic_DNA"/>
</dbReference>
<name>A0A430FJG6_9BIFI</name>
<gene>
    <name evidence="1" type="ORF">D2E25_1472</name>
</gene>